<keyword evidence="1" id="KW-0175">Coiled coil</keyword>
<keyword evidence="4" id="KW-1185">Reference proteome</keyword>
<comment type="caution">
    <text evidence="3">The sequence shown here is derived from an EMBL/GenBank/DDBJ whole genome shotgun (WGS) entry which is preliminary data.</text>
</comment>
<gene>
    <name evidence="3" type="ORF">OS493_014250</name>
</gene>
<sequence>MEQSNMSPQQVAELQKEIDRLSLEKDQYLETLSNGEALKLQLRETRKDAKHLSKQMKKLQAMADIEGTSNEETPEQPQEDDTFRPENHVPPEINFAASEETFPSREPTYSFPSVESFSPPVSPQDSGMNGHISPALPASSGFAKVQKSPEWGALDAKTEANALRIENRDLVRVKRKLEEQVRNLVQDVASVGTRCQELEKYCTAPGIRKPSSGTNKCSQLCTKRRNRALENTVESV</sequence>
<dbReference type="OrthoDB" id="5969558at2759"/>
<protein>
    <submittedName>
        <fullName evidence="3">Uncharacterized protein</fullName>
    </submittedName>
</protein>
<reference evidence="3" key="1">
    <citation type="submission" date="2023-01" db="EMBL/GenBank/DDBJ databases">
        <title>Genome assembly of the deep-sea coral Lophelia pertusa.</title>
        <authorList>
            <person name="Herrera S."/>
            <person name="Cordes E."/>
        </authorList>
    </citation>
    <scope>NUCLEOTIDE SEQUENCE</scope>
    <source>
        <strain evidence="3">USNM1676648</strain>
        <tissue evidence="3">Polyp</tissue>
    </source>
</reference>
<feature type="compositionally biased region" description="Low complexity" evidence="2">
    <location>
        <begin position="110"/>
        <end position="119"/>
    </location>
</feature>
<dbReference type="Proteomes" id="UP001163046">
    <property type="component" value="Unassembled WGS sequence"/>
</dbReference>
<proteinExistence type="predicted"/>
<feature type="coiled-coil region" evidence="1">
    <location>
        <begin position="160"/>
        <end position="187"/>
    </location>
</feature>
<evidence type="ECO:0000256" key="1">
    <source>
        <dbReference type="SAM" id="Coils"/>
    </source>
</evidence>
<evidence type="ECO:0000256" key="2">
    <source>
        <dbReference type="SAM" id="MobiDB-lite"/>
    </source>
</evidence>
<dbReference type="AlphaFoldDB" id="A0A9W9Z116"/>
<evidence type="ECO:0000313" key="3">
    <source>
        <dbReference type="EMBL" id="KAJ7373102.1"/>
    </source>
</evidence>
<name>A0A9W9Z116_9CNID</name>
<evidence type="ECO:0000313" key="4">
    <source>
        <dbReference type="Proteomes" id="UP001163046"/>
    </source>
</evidence>
<accession>A0A9W9Z116</accession>
<organism evidence="3 4">
    <name type="scientific">Desmophyllum pertusum</name>
    <dbReference type="NCBI Taxonomy" id="174260"/>
    <lineage>
        <taxon>Eukaryota</taxon>
        <taxon>Metazoa</taxon>
        <taxon>Cnidaria</taxon>
        <taxon>Anthozoa</taxon>
        <taxon>Hexacorallia</taxon>
        <taxon>Scleractinia</taxon>
        <taxon>Caryophylliina</taxon>
        <taxon>Caryophylliidae</taxon>
        <taxon>Desmophyllum</taxon>
    </lineage>
</organism>
<dbReference type="EMBL" id="MU826832">
    <property type="protein sequence ID" value="KAJ7373102.1"/>
    <property type="molecule type" value="Genomic_DNA"/>
</dbReference>
<feature type="region of interest" description="Disordered" evidence="2">
    <location>
        <begin position="46"/>
        <end position="143"/>
    </location>
</feature>